<dbReference type="CDD" id="cd02440">
    <property type="entry name" value="AdoMet_MTases"/>
    <property type="match status" value="1"/>
</dbReference>
<dbReference type="GO" id="GO:0016740">
    <property type="term" value="F:transferase activity"/>
    <property type="evidence" value="ECO:0007669"/>
    <property type="project" value="UniProtKB-KW"/>
</dbReference>
<feature type="domain" description="Methyltransferase" evidence="2">
    <location>
        <begin position="193"/>
        <end position="288"/>
    </location>
</feature>
<keyword evidence="4" id="KW-1185">Reference proteome</keyword>
<proteinExistence type="predicted"/>
<evidence type="ECO:0000256" key="1">
    <source>
        <dbReference type="ARBA" id="ARBA00022679"/>
    </source>
</evidence>
<protein>
    <submittedName>
        <fullName evidence="3">Biotin biosynthesis protein BioC</fullName>
    </submittedName>
</protein>
<dbReference type="InterPro" id="IPR029063">
    <property type="entry name" value="SAM-dependent_MTases_sf"/>
</dbReference>
<dbReference type="RefSeq" id="WP_043873551.1">
    <property type="nucleotide sequence ID" value="NZ_CCVW01000001.1"/>
</dbReference>
<dbReference type="Gene3D" id="3.40.50.150">
    <property type="entry name" value="Vaccinia Virus protein VP39"/>
    <property type="match status" value="1"/>
</dbReference>
<dbReference type="Proteomes" id="UP000044071">
    <property type="component" value="Unassembled WGS sequence"/>
</dbReference>
<evidence type="ECO:0000313" key="4">
    <source>
        <dbReference type="Proteomes" id="UP000044071"/>
    </source>
</evidence>
<keyword evidence="1" id="KW-0808">Transferase</keyword>
<dbReference type="Pfam" id="PF13649">
    <property type="entry name" value="Methyltransf_25"/>
    <property type="match status" value="1"/>
</dbReference>
<reference evidence="3 4" key="1">
    <citation type="submission" date="2014-06" db="EMBL/GenBank/DDBJ databases">
        <authorList>
            <person name="Urmite Genomes Urmite Genomes"/>
        </authorList>
    </citation>
    <scope>NUCLEOTIDE SEQUENCE [LARGE SCALE GENOMIC DNA]</scope>
</reference>
<dbReference type="OrthoDB" id="529208at2"/>
<name>A0A078KZE8_9GAMM</name>
<dbReference type="eggNOG" id="COG2227">
    <property type="taxonomic scope" value="Bacteria"/>
</dbReference>
<evidence type="ECO:0000313" key="3">
    <source>
        <dbReference type="EMBL" id="CDZ77159.1"/>
    </source>
</evidence>
<gene>
    <name evidence="3" type="ORF">BN59_01441</name>
</gene>
<evidence type="ECO:0000259" key="2">
    <source>
        <dbReference type="Pfam" id="PF13649"/>
    </source>
</evidence>
<dbReference type="PANTHER" id="PTHR43861">
    <property type="entry name" value="TRANS-ACONITATE 2-METHYLTRANSFERASE-RELATED"/>
    <property type="match status" value="1"/>
</dbReference>
<organism evidence="3 4">
    <name type="scientific">Legionella massiliensis</name>
    <dbReference type="NCBI Taxonomy" id="1034943"/>
    <lineage>
        <taxon>Bacteria</taxon>
        <taxon>Pseudomonadati</taxon>
        <taxon>Pseudomonadota</taxon>
        <taxon>Gammaproteobacteria</taxon>
        <taxon>Legionellales</taxon>
        <taxon>Legionellaceae</taxon>
        <taxon>Legionella</taxon>
    </lineage>
</organism>
<dbReference type="SUPFAM" id="SSF53335">
    <property type="entry name" value="S-adenosyl-L-methionine-dependent methyltransferases"/>
    <property type="match status" value="1"/>
</dbReference>
<dbReference type="AlphaFoldDB" id="A0A078KZE8"/>
<accession>A0A078KZE8</accession>
<dbReference type="EMBL" id="CCSB01000001">
    <property type="protein sequence ID" value="CDZ77159.1"/>
    <property type="molecule type" value="Genomic_DNA"/>
</dbReference>
<dbReference type="STRING" id="1034943.BN59_01441"/>
<sequence>MTVSRSEVVYGFQFILGRPPESEKTIIEHMECADLQQLKQRLLNSQEYQLKSATHPSDFPPLSYAPPVNLNSKYLAKIKGIWAKKGRQPKQEPEHQPASLAFQLLPLNLPINDIEIKVTAETLQECLEKIKQTWSAFGQERPFWSVITSSDFLPENIDKKAELFWQSGKTEWQVIKTIAERHNFAITPSLTAVEFGCGVGRVTTEMAQHLKTVHGYDISANHLSIAAERAKSLGLTNLVLHELMSAKDLLQKLTSCDLFYSCLVFQHNPPPIINELVKLALDSLNPGGLAIFQVPTYISGYSFKARAWIDGSNHADMGMHPIPQHRIFEIAKNLNCEILEVREDNCTGDLTRFISNTFVIRKMK</sequence>
<dbReference type="InterPro" id="IPR041698">
    <property type="entry name" value="Methyltransf_25"/>
</dbReference>